<dbReference type="SUPFAM" id="SSF90229">
    <property type="entry name" value="CCCH zinc finger"/>
    <property type="match status" value="3"/>
</dbReference>
<feature type="compositionally biased region" description="Acidic residues" evidence="6">
    <location>
        <begin position="360"/>
        <end position="394"/>
    </location>
</feature>
<accession>A0A8K0WX98</accession>
<name>A0A8K0WX98_9HYPO</name>
<dbReference type="InterPro" id="IPR000571">
    <property type="entry name" value="Znf_CCCH"/>
</dbReference>
<feature type="zinc finger region" description="C3H1-type" evidence="5">
    <location>
        <begin position="273"/>
        <end position="299"/>
    </location>
</feature>
<evidence type="ECO:0000256" key="2">
    <source>
        <dbReference type="ARBA" id="ARBA00022737"/>
    </source>
</evidence>
<dbReference type="GO" id="GO:0005634">
    <property type="term" value="C:nucleus"/>
    <property type="evidence" value="ECO:0007669"/>
    <property type="project" value="TreeGrafter"/>
</dbReference>
<dbReference type="Gene3D" id="4.10.1000.10">
    <property type="entry name" value="Zinc finger, CCCH-type"/>
    <property type="match status" value="2"/>
</dbReference>
<dbReference type="SMART" id="SM00356">
    <property type="entry name" value="ZnF_C3H1"/>
    <property type="match status" value="4"/>
</dbReference>
<feature type="domain" description="C3H1-type" evidence="7">
    <location>
        <begin position="273"/>
        <end position="299"/>
    </location>
</feature>
<keyword evidence="1 5" id="KW-0479">Metal-binding</keyword>
<evidence type="ECO:0000256" key="3">
    <source>
        <dbReference type="ARBA" id="ARBA00022771"/>
    </source>
</evidence>
<feature type="zinc finger region" description="C3H1-type" evidence="5">
    <location>
        <begin position="300"/>
        <end position="328"/>
    </location>
</feature>
<reference evidence="8" key="1">
    <citation type="journal article" date="2021" name="Nat. Commun.">
        <title>Genetic determinants of endophytism in the Arabidopsis root mycobiome.</title>
        <authorList>
            <person name="Mesny F."/>
            <person name="Miyauchi S."/>
            <person name="Thiergart T."/>
            <person name="Pickel B."/>
            <person name="Atanasova L."/>
            <person name="Karlsson M."/>
            <person name="Huettel B."/>
            <person name="Barry K.W."/>
            <person name="Haridas S."/>
            <person name="Chen C."/>
            <person name="Bauer D."/>
            <person name="Andreopoulos W."/>
            <person name="Pangilinan J."/>
            <person name="LaButti K."/>
            <person name="Riley R."/>
            <person name="Lipzen A."/>
            <person name="Clum A."/>
            <person name="Drula E."/>
            <person name="Henrissat B."/>
            <person name="Kohler A."/>
            <person name="Grigoriev I.V."/>
            <person name="Martin F.M."/>
            <person name="Hacquard S."/>
        </authorList>
    </citation>
    <scope>NUCLEOTIDE SEQUENCE</scope>
    <source>
        <strain evidence="8">MPI-CAGE-CH-0235</strain>
    </source>
</reference>
<feature type="domain" description="C3H1-type" evidence="7">
    <location>
        <begin position="300"/>
        <end position="328"/>
    </location>
</feature>
<feature type="domain" description="C3H1-type" evidence="7">
    <location>
        <begin position="217"/>
        <end position="243"/>
    </location>
</feature>
<dbReference type="AlphaFoldDB" id="A0A8K0WX98"/>
<dbReference type="OrthoDB" id="410307at2759"/>
<feature type="zinc finger region" description="C3H1-type" evidence="5">
    <location>
        <begin position="217"/>
        <end position="243"/>
    </location>
</feature>
<dbReference type="FunFam" id="4.10.1000.10:FF:000035">
    <property type="entry name" value="CCCH zinc finger protein, variant"/>
    <property type="match status" value="1"/>
</dbReference>
<feature type="region of interest" description="Disordered" evidence="6">
    <location>
        <begin position="21"/>
        <end position="45"/>
    </location>
</feature>
<evidence type="ECO:0000256" key="6">
    <source>
        <dbReference type="SAM" id="MobiDB-lite"/>
    </source>
</evidence>
<protein>
    <recommendedName>
        <fullName evidence="7">C3H1-type domain-containing protein</fullName>
    </recommendedName>
</protein>
<dbReference type="Pfam" id="PF00642">
    <property type="entry name" value="zf-CCCH"/>
    <property type="match status" value="1"/>
</dbReference>
<dbReference type="FunFam" id="4.10.1000.10:FF:000022">
    <property type="entry name" value="Zinc finger CCCH domain-containing protein 7"/>
    <property type="match status" value="1"/>
</dbReference>
<dbReference type="PROSITE" id="PS50103">
    <property type="entry name" value="ZF_C3H1"/>
    <property type="match status" value="4"/>
</dbReference>
<comment type="caution">
    <text evidence="8">The sequence shown here is derived from an EMBL/GenBank/DDBJ whole genome shotgun (WGS) entry which is preliminary data.</text>
</comment>
<dbReference type="Proteomes" id="UP000813444">
    <property type="component" value="Unassembled WGS sequence"/>
</dbReference>
<dbReference type="Gene3D" id="6.10.250.3220">
    <property type="match status" value="1"/>
</dbReference>
<evidence type="ECO:0000256" key="4">
    <source>
        <dbReference type="ARBA" id="ARBA00022833"/>
    </source>
</evidence>
<evidence type="ECO:0000313" key="9">
    <source>
        <dbReference type="Proteomes" id="UP000813444"/>
    </source>
</evidence>
<dbReference type="PANTHER" id="PTHR46156">
    <property type="entry name" value="CCCH ZINGC FINGER"/>
    <property type="match status" value="1"/>
</dbReference>
<feature type="domain" description="C3H1-type" evidence="7">
    <location>
        <begin position="244"/>
        <end position="272"/>
    </location>
</feature>
<evidence type="ECO:0000256" key="5">
    <source>
        <dbReference type="PROSITE-ProRule" id="PRU00723"/>
    </source>
</evidence>
<feature type="zinc finger region" description="C3H1-type" evidence="5">
    <location>
        <begin position="244"/>
        <end position="272"/>
    </location>
</feature>
<evidence type="ECO:0000259" key="7">
    <source>
        <dbReference type="PROSITE" id="PS50103"/>
    </source>
</evidence>
<keyword evidence="2" id="KW-0677">Repeat</keyword>
<dbReference type="GO" id="GO:0008270">
    <property type="term" value="F:zinc ion binding"/>
    <property type="evidence" value="ECO:0007669"/>
    <property type="project" value="UniProtKB-KW"/>
</dbReference>
<keyword evidence="4 5" id="KW-0862">Zinc</keyword>
<evidence type="ECO:0000313" key="8">
    <source>
        <dbReference type="EMBL" id="KAH7329025.1"/>
    </source>
</evidence>
<keyword evidence="3 5" id="KW-0863">Zinc-finger</keyword>
<feature type="region of interest" description="Disordered" evidence="6">
    <location>
        <begin position="356"/>
        <end position="403"/>
    </location>
</feature>
<gene>
    <name evidence="8" type="ORF">B0I35DRAFT_473673</name>
</gene>
<dbReference type="EMBL" id="JAGPNK010000001">
    <property type="protein sequence ID" value="KAH7329025.1"/>
    <property type="molecule type" value="Genomic_DNA"/>
</dbReference>
<dbReference type="InterPro" id="IPR036855">
    <property type="entry name" value="Znf_CCCH_sf"/>
</dbReference>
<proteinExistence type="predicted"/>
<organism evidence="8 9">
    <name type="scientific">Stachybotrys elegans</name>
    <dbReference type="NCBI Taxonomy" id="80388"/>
    <lineage>
        <taxon>Eukaryota</taxon>
        <taxon>Fungi</taxon>
        <taxon>Dikarya</taxon>
        <taxon>Ascomycota</taxon>
        <taxon>Pezizomycotina</taxon>
        <taxon>Sordariomycetes</taxon>
        <taxon>Hypocreomycetidae</taxon>
        <taxon>Hypocreales</taxon>
        <taxon>Stachybotryaceae</taxon>
        <taxon>Stachybotrys</taxon>
    </lineage>
</organism>
<dbReference type="PANTHER" id="PTHR46156:SF1">
    <property type="entry name" value="ZINC FINGER CCCH DOMAIN-CONTAINING PROTEIN 3"/>
    <property type="match status" value="1"/>
</dbReference>
<sequence>MTEEDKELLARISQLAGQINRHKNQQAGHQPAPSYHPPQHRHNTYRHASAPYPLEVEVVAVIALRLFTTILINANVYEKESQNRAKAIEETRLRKINSHHSREKHQFDAFVQHQAGAGHGSTNVATSTGKNEITIDGIRFGVMDGGKKLVKLQGRPANAGSRTRTPTAYFLSGDDLNSASTTPKTTTIAGVKFYRTKTGNLVANRIVQSHRRSGKIRKNGQRCKIFSTTGSCPKGPTCRYTHDPHKVAICKDFLKDGTCARGESCDLSHDLRPERVPNCLHYAKGHCAKADCAYTHSKSPAGAPVCADFGFYGYCDKGAECTERHVFECPDFSNTGRCKNRGCKLLHRERASVLRRADEAGEDVSSDEEADSDDVDSDEVAEFIEADSDSDTETEGPKSFLPI</sequence>
<keyword evidence="9" id="KW-1185">Reference proteome</keyword>
<evidence type="ECO:0000256" key="1">
    <source>
        <dbReference type="ARBA" id="ARBA00022723"/>
    </source>
</evidence>